<dbReference type="GO" id="GO:0003924">
    <property type="term" value="F:GTPase activity"/>
    <property type="evidence" value="ECO:0007669"/>
    <property type="project" value="InterPro"/>
</dbReference>
<dbReference type="NCBIfam" id="TIGR00231">
    <property type="entry name" value="small_GTP"/>
    <property type="match status" value="1"/>
</dbReference>
<protein>
    <recommendedName>
        <fullName evidence="1">Elongation factor G</fullName>
    </recommendedName>
</protein>
<evidence type="ECO:0000256" key="4">
    <source>
        <dbReference type="ARBA" id="ARBA00022917"/>
    </source>
</evidence>
<dbReference type="Gene3D" id="3.30.230.10">
    <property type="match status" value="1"/>
</dbReference>
<evidence type="ECO:0000313" key="8">
    <source>
        <dbReference type="EMBL" id="PTM62095.1"/>
    </source>
</evidence>
<dbReference type="Gene3D" id="2.40.30.10">
    <property type="entry name" value="Translation factors"/>
    <property type="match status" value="1"/>
</dbReference>
<dbReference type="CDD" id="cd04170">
    <property type="entry name" value="EF-G_bact"/>
    <property type="match status" value="1"/>
</dbReference>
<dbReference type="Gene3D" id="3.30.70.870">
    <property type="entry name" value="Elongation Factor G (Translational Gtpase), domain 3"/>
    <property type="match status" value="1"/>
</dbReference>
<dbReference type="Pfam" id="PF22042">
    <property type="entry name" value="EF-G_D2"/>
    <property type="match status" value="1"/>
</dbReference>
<accession>A0A2T4ZJC0</accession>
<dbReference type="InterPro" id="IPR009000">
    <property type="entry name" value="Transl_B-barrel_sf"/>
</dbReference>
<dbReference type="Gene3D" id="3.40.50.300">
    <property type="entry name" value="P-loop containing nucleotide triphosphate hydrolases"/>
    <property type="match status" value="1"/>
</dbReference>
<keyword evidence="4" id="KW-0648">Protein biosynthesis</keyword>
<dbReference type="InterPro" id="IPR005517">
    <property type="entry name" value="Transl_elong_EFG/EF2_IV"/>
</dbReference>
<dbReference type="InterPro" id="IPR000640">
    <property type="entry name" value="EFG_V-like"/>
</dbReference>
<dbReference type="PROSITE" id="PS51722">
    <property type="entry name" value="G_TR_2"/>
    <property type="match status" value="1"/>
</dbReference>
<dbReference type="PANTHER" id="PTHR43261">
    <property type="entry name" value="TRANSLATION ELONGATION FACTOR G-RELATED"/>
    <property type="match status" value="1"/>
</dbReference>
<dbReference type="SMART" id="SM00889">
    <property type="entry name" value="EFG_IV"/>
    <property type="match status" value="1"/>
</dbReference>
<evidence type="ECO:0000256" key="2">
    <source>
        <dbReference type="ARBA" id="ARBA00022741"/>
    </source>
</evidence>
<dbReference type="Gene3D" id="3.30.70.240">
    <property type="match status" value="1"/>
</dbReference>
<dbReference type="NCBIfam" id="NF009379">
    <property type="entry name" value="PRK12740.1-3"/>
    <property type="match status" value="1"/>
</dbReference>
<dbReference type="Pfam" id="PF03764">
    <property type="entry name" value="EFG_IV"/>
    <property type="match status" value="1"/>
</dbReference>
<dbReference type="SUPFAM" id="SSF54980">
    <property type="entry name" value="EF-G C-terminal domain-like"/>
    <property type="match status" value="2"/>
</dbReference>
<dbReference type="InterPro" id="IPR000795">
    <property type="entry name" value="T_Tr_GTP-bd_dom"/>
</dbReference>
<dbReference type="FunFam" id="3.30.230.10:FF:000003">
    <property type="entry name" value="Elongation factor G"/>
    <property type="match status" value="1"/>
</dbReference>
<dbReference type="PANTHER" id="PTHR43261:SF7">
    <property type="entry name" value="ELONGATION FACTOR G-LIKE PROTEIN"/>
    <property type="match status" value="1"/>
</dbReference>
<dbReference type="EMBL" id="PZZL01000001">
    <property type="protein sequence ID" value="PTM62095.1"/>
    <property type="molecule type" value="Genomic_DNA"/>
</dbReference>
<dbReference type="Pfam" id="PF14492">
    <property type="entry name" value="EFG_III"/>
    <property type="match status" value="1"/>
</dbReference>
<reference evidence="8 9" key="1">
    <citation type="submission" date="2018-04" db="EMBL/GenBank/DDBJ databases">
        <title>Genomic Encyclopedia of Archaeal and Bacterial Type Strains, Phase II (KMG-II): from individual species to whole genera.</title>
        <authorList>
            <person name="Goeker M."/>
        </authorList>
    </citation>
    <scope>NUCLEOTIDE SEQUENCE [LARGE SCALE GENOMIC DNA]</scope>
    <source>
        <strain evidence="8 9">DSM 25521</strain>
    </source>
</reference>
<dbReference type="AlphaFoldDB" id="A0A2T4ZJC0"/>
<dbReference type="OrthoDB" id="9812294at2"/>
<dbReference type="SUPFAM" id="SSF50447">
    <property type="entry name" value="Translation proteins"/>
    <property type="match status" value="1"/>
</dbReference>
<dbReference type="CDD" id="cd03713">
    <property type="entry name" value="EFG_mtEFG_C"/>
    <property type="match status" value="1"/>
</dbReference>
<dbReference type="InterPro" id="IPR035647">
    <property type="entry name" value="EFG_III/V"/>
</dbReference>
<evidence type="ECO:0000313" key="9">
    <source>
        <dbReference type="Proteomes" id="UP000241808"/>
    </source>
</evidence>
<dbReference type="SUPFAM" id="SSF52540">
    <property type="entry name" value="P-loop containing nucleoside triphosphate hydrolases"/>
    <property type="match status" value="1"/>
</dbReference>
<name>A0A2T4ZJC0_9HYPH</name>
<dbReference type="GO" id="GO:0032790">
    <property type="term" value="P:ribosome disassembly"/>
    <property type="evidence" value="ECO:0007669"/>
    <property type="project" value="TreeGrafter"/>
</dbReference>
<dbReference type="InterPro" id="IPR053905">
    <property type="entry name" value="EF-G-like_DII"/>
</dbReference>
<evidence type="ECO:0000256" key="5">
    <source>
        <dbReference type="ARBA" id="ARBA00023134"/>
    </source>
</evidence>
<dbReference type="Pfam" id="PF00679">
    <property type="entry name" value="EFG_C"/>
    <property type="match status" value="1"/>
</dbReference>
<dbReference type="InterPro" id="IPR020568">
    <property type="entry name" value="Ribosomal_Su5_D2-typ_SF"/>
</dbReference>
<dbReference type="Pfam" id="PF00009">
    <property type="entry name" value="GTP_EFTU"/>
    <property type="match status" value="1"/>
</dbReference>
<dbReference type="InterPro" id="IPR035649">
    <property type="entry name" value="EFG_V"/>
</dbReference>
<comment type="caution">
    <text evidence="8">The sequence shown here is derived from an EMBL/GenBank/DDBJ whole genome shotgun (WGS) entry which is preliminary data.</text>
</comment>
<dbReference type="InterPro" id="IPR014721">
    <property type="entry name" value="Ribsml_uS5_D2-typ_fold_subgr"/>
</dbReference>
<evidence type="ECO:0000256" key="6">
    <source>
        <dbReference type="ARBA" id="ARBA00024731"/>
    </source>
</evidence>
<dbReference type="InterPro" id="IPR047872">
    <property type="entry name" value="EFG_IV"/>
</dbReference>
<dbReference type="InterPro" id="IPR005225">
    <property type="entry name" value="Small_GTP-bd"/>
</dbReference>
<dbReference type="InterPro" id="IPR027417">
    <property type="entry name" value="P-loop_NTPase"/>
</dbReference>
<keyword evidence="3 8" id="KW-0251">Elongation factor</keyword>
<evidence type="ECO:0000259" key="7">
    <source>
        <dbReference type="PROSITE" id="PS51722"/>
    </source>
</evidence>
<dbReference type="SMART" id="SM00838">
    <property type="entry name" value="EFG_C"/>
    <property type="match status" value="1"/>
</dbReference>
<dbReference type="GO" id="GO:0003746">
    <property type="term" value="F:translation elongation factor activity"/>
    <property type="evidence" value="ECO:0007669"/>
    <property type="project" value="UniProtKB-KW"/>
</dbReference>
<evidence type="ECO:0000256" key="3">
    <source>
        <dbReference type="ARBA" id="ARBA00022768"/>
    </source>
</evidence>
<feature type="domain" description="Tr-type G" evidence="7">
    <location>
        <begin position="16"/>
        <end position="290"/>
    </location>
</feature>
<proteinExistence type="predicted"/>
<dbReference type="RefSeq" id="WP_108174512.1">
    <property type="nucleotide sequence ID" value="NZ_PZZL01000001.1"/>
</dbReference>
<dbReference type="SUPFAM" id="SSF54211">
    <property type="entry name" value="Ribosomal protein S5 domain 2-like"/>
    <property type="match status" value="1"/>
</dbReference>
<keyword evidence="5" id="KW-0342">GTP-binding</keyword>
<organism evidence="8 9">
    <name type="scientific">Phreatobacter oligotrophus</name>
    <dbReference type="NCBI Taxonomy" id="1122261"/>
    <lineage>
        <taxon>Bacteria</taxon>
        <taxon>Pseudomonadati</taxon>
        <taxon>Pseudomonadota</taxon>
        <taxon>Alphaproteobacteria</taxon>
        <taxon>Hyphomicrobiales</taxon>
        <taxon>Phreatobacteraceae</taxon>
        <taxon>Phreatobacter</taxon>
    </lineage>
</organism>
<gene>
    <name evidence="8" type="ORF">C8P69_101772</name>
</gene>
<dbReference type="InterPro" id="IPR041095">
    <property type="entry name" value="EFG_II"/>
</dbReference>
<dbReference type="CDD" id="cd01434">
    <property type="entry name" value="EFG_mtEFG1_IV"/>
    <property type="match status" value="1"/>
</dbReference>
<comment type="function">
    <text evidence="6">Catalyzes the GTP-dependent ribosomal translocation step during translation elongation. During this step, the ribosome changes from the pre-translocational (PRE) to the post-translocational (POST) state as the newly formed A-site-bound peptidyl-tRNA and P-site-bound deacylated tRNA move to the P and E sites, respectively. Catalyzes the coordinated movement of the two tRNA molecules, the mRNA and conformational changes in the ribosome.</text>
</comment>
<evidence type="ECO:0000256" key="1">
    <source>
        <dbReference type="ARBA" id="ARBA00017872"/>
    </source>
</evidence>
<dbReference type="GO" id="GO:0097216">
    <property type="term" value="F:guanosine tetraphosphate binding"/>
    <property type="evidence" value="ECO:0007669"/>
    <property type="project" value="UniProtKB-ARBA"/>
</dbReference>
<dbReference type="GO" id="GO:0005525">
    <property type="term" value="F:GTP binding"/>
    <property type="evidence" value="ECO:0007669"/>
    <property type="project" value="UniProtKB-KW"/>
</dbReference>
<sequence>MGDDTTGVTPSGRRASGPRCIALVGPFQSGKTTLLEAILERTGAIPRMGSVDAGTTVSDASAEARQLRMSVEAGFATTRFMGDDYTFVDCPGSIDALQDMRGVLPAVDAAVVVCEADERKVPALGVILRELEERGIPRILFINKIDKASRRLRETLQVLRPASRVPLLLRQIPIWSNGIVSGFVDLALERAFVYREHAASQVIPLDGEDLAREKEARFSMLETLADHDDELMESLLSDMEPPRDRVFDDLGRDLAAGHVVPVLFGSALHTNGVLRLLKALRHDAPGVEATARRLGVGGEGANALVMKTFHTPHGGKLSVARVLSGRLAEGAVLTGAAGQAERTSGLFRLFGPGTEKLSEARAGDTVGLGKLDHVATGEILSTGRTAPAAPGVASPQPVIAVAVAPRDRKDDVKLGLALAKLRDEDPSLVVTHGGDGGEMVLAGQGEMQLRAAMARLAGRYGIQVTQARPAIGYRETIRRSATAVRGRHRKQSGGHGQFGDVVIDVAPGARGTGFVFTDRIVGGVIPRQYIPAVRDGIAEALRKGPLGFPVVDVAVTLTDGSFHAVDSSDMAFQQAGRIAIQEALAACQPVLLEPVHRVEIAVPSDATARINAIVSARRGQILGFDARAGWPGWDCVAALLPEAEIGDLIVEIRSATAGVGSYTAIFDHLAELNGREADRIVQARAA</sequence>
<keyword evidence="9" id="KW-1185">Reference proteome</keyword>
<keyword evidence="2" id="KW-0547">Nucleotide-binding</keyword>
<dbReference type="Proteomes" id="UP000241808">
    <property type="component" value="Unassembled WGS sequence"/>
</dbReference>